<dbReference type="AlphaFoldDB" id="A0A0C1V6U8"/>
<dbReference type="Proteomes" id="UP000054529">
    <property type="component" value="Unassembled WGS sequence"/>
</dbReference>
<accession>A0A0C1V6U8</accession>
<evidence type="ECO:0000313" key="2">
    <source>
        <dbReference type="Proteomes" id="UP000054529"/>
    </source>
</evidence>
<sequence>MKRLRLYQRDTSKREAKKIISIFFDGNKNNSVPLKVV</sequence>
<reference evidence="1 2" key="1">
    <citation type="journal article" date="2014" name="G3 (Bethesda)">
        <title>Genome sequence of Candidatus Riesia pediculischaeffi, endosymbiont of chimpanzee lice, and genomic comparison of recently acquired endosymbionts from human and chimpanzee lice.</title>
        <authorList>
            <person name="Boyd B.M."/>
            <person name="Allen J.M."/>
            <person name="de Crecy-Lagard V."/>
            <person name="Reed D.L."/>
        </authorList>
    </citation>
    <scope>NUCLEOTIDE SEQUENCE [LARGE SCALE GENOMIC DNA]</scope>
    <source>
        <strain evidence="1 2">PTSU</strain>
    </source>
</reference>
<evidence type="ECO:0000313" key="1">
    <source>
        <dbReference type="EMBL" id="KIE64169.1"/>
    </source>
</evidence>
<protein>
    <submittedName>
        <fullName evidence="1">Uncharacterized protein</fullName>
    </submittedName>
</protein>
<proteinExistence type="predicted"/>
<comment type="caution">
    <text evidence="1">The sequence shown here is derived from an EMBL/GenBank/DDBJ whole genome shotgun (WGS) entry which is preliminary data.</text>
</comment>
<name>A0A0C1V6U8_9ENTR</name>
<dbReference type="HOGENOM" id="CLU_3341781_0_0_6"/>
<organism evidence="1 2">
    <name type="scientific">Candidatus Riesia pediculischaeffi PTSU</name>
    <dbReference type="NCBI Taxonomy" id="1401651"/>
    <lineage>
        <taxon>Bacteria</taxon>
        <taxon>Pseudomonadati</taxon>
        <taxon>Pseudomonadota</taxon>
        <taxon>Gammaproteobacteria</taxon>
        <taxon>Enterobacterales</taxon>
        <taxon>Enterobacteriaceae</taxon>
        <taxon>Candidatus Riesia</taxon>
    </lineage>
</organism>
<dbReference type="EMBL" id="AWXV01000002">
    <property type="protein sequence ID" value="KIE64169.1"/>
    <property type="molecule type" value="Genomic_DNA"/>
</dbReference>
<gene>
    <name evidence="1" type="ORF">P689_119140</name>
</gene>